<gene>
    <name evidence="1" type="ORF">g.11893</name>
</gene>
<name>A0A1D2ADD3_AUXPR</name>
<reference evidence="1" key="1">
    <citation type="submission" date="2015-08" db="EMBL/GenBank/DDBJ databases">
        <authorList>
            <person name="Babu N.S."/>
            <person name="Beckwith C.J."/>
            <person name="Beseler K.G."/>
            <person name="Brison A."/>
            <person name="Carone J.V."/>
            <person name="Caskin T.P."/>
            <person name="Diamond M."/>
            <person name="Durham M.E."/>
            <person name="Foxe J.M."/>
            <person name="Go M."/>
            <person name="Henderson B.A."/>
            <person name="Jones I.B."/>
            <person name="McGettigan J.A."/>
            <person name="Micheletti S.J."/>
            <person name="Nasrallah M.E."/>
            <person name="Ortiz D."/>
            <person name="Piller C.R."/>
            <person name="Privatt S.R."/>
            <person name="Schneider S.L."/>
            <person name="Sharp S."/>
            <person name="Smith T.C."/>
            <person name="Stanton J.D."/>
            <person name="Ullery H.E."/>
            <person name="Wilson R.J."/>
            <person name="Serrano M.G."/>
            <person name="Buck G."/>
            <person name="Lee V."/>
            <person name="Wang Y."/>
            <person name="Carvalho R."/>
            <person name="Voegtly L."/>
            <person name="Shi R."/>
            <person name="Duckworth R."/>
            <person name="Johnson A."/>
            <person name="Loviza R."/>
            <person name="Walstead R."/>
            <person name="Shah Z."/>
            <person name="Kiflezghi M."/>
            <person name="Wade K."/>
            <person name="Ball S.L."/>
            <person name="Bradley K.W."/>
            <person name="Asai D.J."/>
            <person name="Bowman C.A."/>
            <person name="Russell D.A."/>
            <person name="Pope W.H."/>
            <person name="Jacobs-Sera D."/>
            <person name="Hendrix R.W."/>
            <person name="Hatfull G.F."/>
        </authorList>
    </citation>
    <scope>NUCLEOTIDE SEQUENCE</scope>
</reference>
<dbReference type="AlphaFoldDB" id="A0A1D2ADD3"/>
<evidence type="ECO:0000313" key="1">
    <source>
        <dbReference type="EMBL" id="JAT77158.1"/>
    </source>
</evidence>
<dbReference type="EMBL" id="GDKF01001464">
    <property type="protein sequence ID" value="JAT77158.1"/>
    <property type="molecule type" value="Transcribed_RNA"/>
</dbReference>
<sequence>GGPPDGGVAFSLCGLPDGGGPFATAPPPPPATQDAWAAEAAVPLHALAPFPRMARISLKLYGVEPGSLPASLQESLVDLLRCPPGDLEGAIRPGCTHLVLSARLDAAADAALAGPGAADWVAAALRAALGEAWARLPFVAAQLGGCLVLAQRGAVVACLRLSDAAGVVPRVDAVSPPAIRAAAGGGAGGAGSGDRDDGPRAPLLRLTGRGIAGNARTVLARQPRVGFLDAETVSSRRGAGGMSGGGGVTHGVADGVAHGVADGV</sequence>
<feature type="non-terminal residue" evidence="1">
    <location>
        <position position="1"/>
    </location>
</feature>
<feature type="non-terminal residue" evidence="1">
    <location>
        <position position="264"/>
    </location>
</feature>
<accession>A0A1D2ADD3</accession>
<organism evidence="1">
    <name type="scientific">Auxenochlorella protothecoides</name>
    <name type="common">Green microalga</name>
    <name type="synonym">Chlorella protothecoides</name>
    <dbReference type="NCBI Taxonomy" id="3075"/>
    <lineage>
        <taxon>Eukaryota</taxon>
        <taxon>Viridiplantae</taxon>
        <taxon>Chlorophyta</taxon>
        <taxon>core chlorophytes</taxon>
        <taxon>Trebouxiophyceae</taxon>
        <taxon>Chlorellales</taxon>
        <taxon>Chlorellaceae</taxon>
        <taxon>Auxenochlorella</taxon>
    </lineage>
</organism>
<proteinExistence type="predicted"/>
<protein>
    <submittedName>
        <fullName evidence="1">Uncharacterized protein</fullName>
    </submittedName>
</protein>